<feature type="transmembrane region" description="Helical" evidence="1">
    <location>
        <begin position="25"/>
        <end position="46"/>
    </location>
</feature>
<accession>A0ABV9G4K0</accession>
<keyword evidence="1" id="KW-0472">Membrane</keyword>
<dbReference type="RefSeq" id="WP_381195708.1">
    <property type="nucleotide sequence ID" value="NZ_JBHSFE010000011.1"/>
</dbReference>
<keyword evidence="1" id="KW-0812">Transmembrane</keyword>
<reference evidence="3" key="1">
    <citation type="journal article" date="2019" name="Int. J. Syst. Evol. Microbiol.">
        <title>The Global Catalogue of Microorganisms (GCM) 10K type strain sequencing project: providing services to taxonomists for standard genome sequencing and annotation.</title>
        <authorList>
            <consortium name="The Broad Institute Genomics Platform"/>
            <consortium name="The Broad Institute Genome Sequencing Center for Infectious Disease"/>
            <person name="Wu L."/>
            <person name="Ma J."/>
        </authorList>
    </citation>
    <scope>NUCLEOTIDE SEQUENCE [LARGE SCALE GENOMIC DNA]</scope>
    <source>
        <strain evidence="3">CGMCC 4.7139</strain>
    </source>
</reference>
<protein>
    <submittedName>
        <fullName evidence="2">Uncharacterized protein</fullName>
    </submittedName>
</protein>
<dbReference type="EMBL" id="JBHSFE010000011">
    <property type="protein sequence ID" value="MFC4609231.1"/>
    <property type="molecule type" value="Genomic_DNA"/>
</dbReference>
<evidence type="ECO:0000313" key="2">
    <source>
        <dbReference type="EMBL" id="MFC4609231.1"/>
    </source>
</evidence>
<feature type="transmembrane region" description="Helical" evidence="1">
    <location>
        <begin position="58"/>
        <end position="80"/>
    </location>
</feature>
<proteinExistence type="predicted"/>
<comment type="caution">
    <text evidence="2">The sequence shown here is derived from an EMBL/GenBank/DDBJ whole genome shotgun (WGS) entry which is preliminary data.</text>
</comment>
<dbReference type="Proteomes" id="UP001595993">
    <property type="component" value="Unassembled WGS sequence"/>
</dbReference>
<gene>
    <name evidence="2" type="ORF">ACFO9E_15590</name>
</gene>
<keyword evidence="3" id="KW-1185">Reference proteome</keyword>
<sequence length="111" mass="11461">MTTTPVPDAQIQDDPFAPSSRSIRYGAGIGLVLLFFAFALCLVLALSDAVEGDGRAGVLFNAGMWSLALSGLTGLGGVFVPQGQMTRAARAHTVKLQYALAVLGPVLVGLD</sequence>
<name>A0ABV9G4K0_9ACTN</name>
<keyword evidence="1" id="KW-1133">Transmembrane helix</keyword>
<evidence type="ECO:0000256" key="1">
    <source>
        <dbReference type="SAM" id="Phobius"/>
    </source>
</evidence>
<organism evidence="2 3">
    <name type="scientific">Streptomyces maoxianensis</name>
    <dbReference type="NCBI Taxonomy" id="1459942"/>
    <lineage>
        <taxon>Bacteria</taxon>
        <taxon>Bacillati</taxon>
        <taxon>Actinomycetota</taxon>
        <taxon>Actinomycetes</taxon>
        <taxon>Kitasatosporales</taxon>
        <taxon>Streptomycetaceae</taxon>
        <taxon>Streptomyces</taxon>
    </lineage>
</organism>
<evidence type="ECO:0000313" key="3">
    <source>
        <dbReference type="Proteomes" id="UP001595993"/>
    </source>
</evidence>